<keyword evidence="4" id="KW-1185">Reference proteome</keyword>
<proteinExistence type="predicted"/>
<dbReference type="Proteomes" id="UP000192927">
    <property type="component" value="Unassembled WGS sequence"/>
</dbReference>
<dbReference type="GO" id="GO:0031123">
    <property type="term" value="P:RNA 3'-end processing"/>
    <property type="evidence" value="ECO:0007669"/>
    <property type="project" value="TreeGrafter"/>
</dbReference>
<dbReference type="GO" id="GO:0005730">
    <property type="term" value="C:nucleolus"/>
    <property type="evidence" value="ECO:0007669"/>
    <property type="project" value="TreeGrafter"/>
</dbReference>
<evidence type="ECO:0000256" key="1">
    <source>
        <dbReference type="SAM" id="MobiDB-lite"/>
    </source>
</evidence>
<keyword evidence="3" id="KW-0808">Transferase</keyword>
<feature type="region of interest" description="Disordered" evidence="1">
    <location>
        <begin position="457"/>
        <end position="485"/>
    </location>
</feature>
<protein>
    <submittedName>
        <fullName evidence="3">Nucleotidyl transferase domain</fullName>
    </submittedName>
</protein>
<dbReference type="InterPro" id="IPR054708">
    <property type="entry name" value="MTPAP-like_central"/>
</dbReference>
<dbReference type="GO" id="GO:0003729">
    <property type="term" value="F:mRNA binding"/>
    <property type="evidence" value="ECO:0007669"/>
    <property type="project" value="TreeGrafter"/>
</dbReference>
<dbReference type="PANTHER" id="PTHR23092:SF50">
    <property type="entry name" value="MTF2-LIKE C-TERMINAL DOMAIN-CONTAINING PROTEIN"/>
    <property type="match status" value="1"/>
</dbReference>
<sequence>MYRRAFPKLHHRRAATCPIGFLASSRQKRATHCSPSDTAVEQSAILSKRSGKDTAPASPVGDLQHTIYAGTRQLGLATKDIIIDDLQATLEAHRATNRASVVRTIIRDVPETAPLESGIYRPPLTQPLDHNVELEHEAAGAEPVKEVSQFKKLGASLWPADSIQGQRVLREQLQKGCNTWEENDGEYIGTNFRPQGYWHVRFARDYQRPWLAHIEGHDGDGLARLEDEIRAYESYMSATAAEKLASQLLIQEVTSIVGEALPNNPLELVGSRRTGLATPTSDIDFTVSIPKYDRKGVNARGPSPGRPKARKARERIFYRLRDALVRSQQFVDVRFVYARVPIVTGLHRHTGLKVDFQSLAPTLAARTCVAAYLSEYPTLRPLYTLLRSALAIRHLNTVFEGGLGSYTILMMIVNALKHASLPSSTGYGITRHDLGAQLFWVLDFYATADLRRNGYSPDPPGVFPKAEGEPVRGSKHNGGAGPTRHETDTIFKQNPQKPYLLCLQDPADPTNDLGRSSYGIKHVQETFRKTSTDMKRALRLWDKTDPENRKVQFSLLDALVGAYYGQLEQSRKNIERAAAEAKKKGWNPHRPSRVPIQLVNFERPNRKGLKVRRVQPIPKELKVRRVRRDLKN</sequence>
<dbReference type="GO" id="GO:1990817">
    <property type="term" value="F:poly(A) RNA polymerase activity"/>
    <property type="evidence" value="ECO:0007669"/>
    <property type="project" value="InterPro"/>
</dbReference>
<dbReference type="GO" id="GO:0031499">
    <property type="term" value="C:TRAMP complex"/>
    <property type="evidence" value="ECO:0007669"/>
    <property type="project" value="TreeGrafter"/>
</dbReference>
<dbReference type="PANTHER" id="PTHR23092">
    <property type="entry name" value="POLY(A) RNA POLYMERASE"/>
    <property type="match status" value="1"/>
</dbReference>
<reference evidence="4" key="1">
    <citation type="submission" date="2017-03" db="EMBL/GenBank/DDBJ databases">
        <authorList>
            <person name="Sharma R."/>
            <person name="Thines M."/>
        </authorList>
    </citation>
    <scope>NUCLEOTIDE SEQUENCE [LARGE SCALE GENOMIC DNA]</scope>
</reference>
<dbReference type="Gene3D" id="3.30.460.10">
    <property type="entry name" value="Beta Polymerase, domain 2"/>
    <property type="match status" value="1"/>
</dbReference>
<dbReference type="Pfam" id="PF22600">
    <property type="entry name" value="MTPAP-like_central"/>
    <property type="match status" value="1"/>
</dbReference>
<evidence type="ECO:0000313" key="4">
    <source>
        <dbReference type="Proteomes" id="UP000192927"/>
    </source>
</evidence>
<evidence type="ECO:0000313" key="3">
    <source>
        <dbReference type="EMBL" id="SLM41229.1"/>
    </source>
</evidence>
<dbReference type="GO" id="GO:0010605">
    <property type="term" value="P:negative regulation of macromolecule metabolic process"/>
    <property type="evidence" value="ECO:0007669"/>
    <property type="project" value="UniProtKB-ARBA"/>
</dbReference>
<dbReference type="InterPro" id="IPR045862">
    <property type="entry name" value="Trf4-like"/>
</dbReference>
<dbReference type="CDD" id="cd05402">
    <property type="entry name" value="NT_PAP_TUTase"/>
    <property type="match status" value="1"/>
</dbReference>
<dbReference type="SUPFAM" id="SSF81301">
    <property type="entry name" value="Nucleotidyltransferase"/>
    <property type="match status" value="1"/>
</dbReference>
<dbReference type="InterPro" id="IPR043519">
    <property type="entry name" value="NT_sf"/>
</dbReference>
<feature type="domain" description="Poly(A) RNA polymerase mitochondrial-like central palm" evidence="2">
    <location>
        <begin position="225"/>
        <end position="356"/>
    </location>
</feature>
<evidence type="ECO:0000259" key="2">
    <source>
        <dbReference type="Pfam" id="PF22600"/>
    </source>
</evidence>
<dbReference type="EMBL" id="FWEW01003806">
    <property type="protein sequence ID" value="SLM41229.1"/>
    <property type="molecule type" value="Genomic_DNA"/>
</dbReference>
<accession>A0A1W5DEC4</accession>
<dbReference type="SUPFAM" id="SSF81631">
    <property type="entry name" value="PAP/OAS1 substrate-binding domain"/>
    <property type="match status" value="1"/>
</dbReference>
<organism evidence="3 4">
    <name type="scientific">Lasallia pustulata</name>
    <dbReference type="NCBI Taxonomy" id="136370"/>
    <lineage>
        <taxon>Eukaryota</taxon>
        <taxon>Fungi</taxon>
        <taxon>Dikarya</taxon>
        <taxon>Ascomycota</taxon>
        <taxon>Pezizomycotina</taxon>
        <taxon>Lecanoromycetes</taxon>
        <taxon>OSLEUM clade</taxon>
        <taxon>Umbilicariomycetidae</taxon>
        <taxon>Umbilicariales</taxon>
        <taxon>Umbilicariaceae</taxon>
        <taxon>Lasallia</taxon>
    </lineage>
</organism>
<dbReference type="GO" id="GO:0043634">
    <property type="term" value="P:polyadenylation-dependent ncRNA catabolic process"/>
    <property type="evidence" value="ECO:0007669"/>
    <property type="project" value="TreeGrafter"/>
</dbReference>
<name>A0A1W5DEC4_9LECA</name>
<dbReference type="AlphaFoldDB" id="A0A1W5DEC4"/>
<dbReference type="Gene3D" id="1.10.1410.10">
    <property type="match status" value="1"/>
</dbReference>